<reference evidence="3" key="1">
    <citation type="journal article" date="2019" name="Int. J. Syst. Evol. Microbiol.">
        <title>The Global Catalogue of Microorganisms (GCM) 10K type strain sequencing project: providing services to taxonomists for standard genome sequencing and annotation.</title>
        <authorList>
            <consortium name="The Broad Institute Genomics Platform"/>
            <consortium name="The Broad Institute Genome Sequencing Center for Infectious Disease"/>
            <person name="Wu L."/>
            <person name="Ma J."/>
        </authorList>
    </citation>
    <scope>NUCLEOTIDE SEQUENCE [LARGE SCALE GENOMIC DNA]</scope>
    <source>
        <strain evidence="3">CGMCC 4.7237</strain>
    </source>
</reference>
<dbReference type="Proteomes" id="UP001595765">
    <property type="component" value="Unassembled WGS sequence"/>
</dbReference>
<evidence type="ECO:0000313" key="2">
    <source>
        <dbReference type="EMBL" id="MFC4032555.1"/>
    </source>
</evidence>
<dbReference type="EMBL" id="JBHSBB010000010">
    <property type="protein sequence ID" value="MFC4032555.1"/>
    <property type="molecule type" value="Genomic_DNA"/>
</dbReference>
<keyword evidence="3" id="KW-1185">Reference proteome</keyword>
<accession>A0ABV8HKU6</accession>
<feature type="region of interest" description="Disordered" evidence="1">
    <location>
        <begin position="94"/>
        <end position="124"/>
    </location>
</feature>
<sequence>MISLMTTIKLTDRSVIAACPLGVSSHATGLSMTSSLLPVLPVRERSERPIQAPAAAAAAAPAQAYAFAAAAYGAGAGTAEGDLAANGQMAAEKALTGPAHNGQQKTQHGSEWAFRGLQPWSDPA</sequence>
<evidence type="ECO:0000256" key="1">
    <source>
        <dbReference type="SAM" id="MobiDB-lite"/>
    </source>
</evidence>
<evidence type="ECO:0000313" key="3">
    <source>
        <dbReference type="Proteomes" id="UP001595765"/>
    </source>
</evidence>
<comment type="caution">
    <text evidence="2">The sequence shown here is derived from an EMBL/GenBank/DDBJ whole genome shotgun (WGS) entry which is preliminary data.</text>
</comment>
<name>A0ABV8HKU6_9ACTN</name>
<gene>
    <name evidence="2" type="ORF">ACFO3J_13815</name>
</gene>
<proteinExistence type="predicted"/>
<dbReference type="RefSeq" id="WP_386429597.1">
    <property type="nucleotide sequence ID" value="NZ_JBHSBB010000010.1"/>
</dbReference>
<organism evidence="2 3">
    <name type="scientific">Streptomyces polygonati</name>
    <dbReference type="NCBI Taxonomy" id="1617087"/>
    <lineage>
        <taxon>Bacteria</taxon>
        <taxon>Bacillati</taxon>
        <taxon>Actinomycetota</taxon>
        <taxon>Actinomycetes</taxon>
        <taxon>Kitasatosporales</taxon>
        <taxon>Streptomycetaceae</taxon>
        <taxon>Streptomyces</taxon>
    </lineage>
</organism>
<protein>
    <submittedName>
        <fullName evidence="2">Uncharacterized protein</fullName>
    </submittedName>
</protein>